<evidence type="ECO:0000259" key="1">
    <source>
        <dbReference type="Pfam" id="PF00884"/>
    </source>
</evidence>
<dbReference type="InterPro" id="IPR017850">
    <property type="entry name" value="Alkaline_phosphatase_core_sf"/>
</dbReference>
<gene>
    <name evidence="2" type="ORF">H9809_05765</name>
</gene>
<feature type="non-terminal residue" evidence="2">
    <location>
        <position position="427"/>
    </location>
</feature>
<dbReference type="Pfam" id="PF00884">
    <property type="entry name" value="Sulfatase"/>
    <property type="match status" value="1"/>
</dbReference>
<evidence type="ECO:0000313" key="2">
    <source>
        <dbReference type="EMBL" id="HIZ65390.1"/>
    </source>
</evidence>
<feature type="domain" description="Sulfatase N-terminal" evidence="1">
    <location>
        <begin position="5"/>
        <end position="339"/>
    </location>
</feature>
<dbReference type="SUPFAM" id="SSF53649">
    <property type="entry name" value="Alkaline phosphatase-like"/>
    <property type="match status" value="1"/>
</dbReference>
<accession>A0A9D2JRX4</accession>
<dbReference type="Proteomes" id="UP000824056">
    <property type="component" value="Unassembled WGS sequence"/>
</dbReference>
<comment type="caution">
    <text evidence="2">The sequence shown here is derived from an EMBL/GenBank/DDBJ whole genome shotgun (WGS) entry which is preliminary data.</text>
</comment>
<dbReference type="GO" id="GO:0004065">
    <property type="term" value="F:arylsulfatase activity"/>
    <property type="evidence" value="ECO:0007669"/>
    <property type="project" value="TreeGrafter"/>
</dbReference>
<dbReference type="InterPro" id="IPR051849">
    <property type="entry name" value="GAG-degrading_sulfatase"/>
</dbReference>
<proteinExistence type="predicted"/>
<protein>
    <submittedName>
        <fullName evidence="2">Sulfatase-like hydrolase/transferase</fullName>
    </submittedName>
</protein>
<evidence type="ECO:0000313" key="3">
    <source>
        <dbReference type="Proteomes" id="UP000824056"/>
    </source>
</evidence>
<dbReference type="AlphaFoldDB" id="A0A9D2JRX4"/>
<name>A0A9D2JRX4_9FIRM</name>
<dbReference type="GO" id="GO:0015024">
    <property type="term" value="F:glucuronate-2-sulfatase activity"/>
    <property type="evidence" value="ECO:0007669"/>
    <property type="project" value="TreeGrafter"/>
</dbReference>
<dbReference type="Gene3D" id="3.40.720.10">
    <property type="entry name" value="Alkaline Phosphatase, subunit A"/>
    <property type="match status" value="1"/>
</dbReference>
<dbReference type="PANTHER" id="PTHR46615:SF1">
    <property type="entry name" value="ARYLSULFATASE K"/>
    <property type="match status" value="1"/>
</dbReference>
<sequence>MEKKPDILLMMSDQHAASYAGYEKGMVDTPNLDRLAADGIRFANHYTACPLCVPARMSFLTGRLPVETGVTANNQALAEMSPTFLFPLIEAGYETVLIGRMHFIGKDLRHGFVKRIGGDFTPTTWCPSREEIIKERGVFMQASGSGGCLSVIGGGESPVRYYDEEIVRLTAEYLSYPHEKPQFIIVGTFGPHFPYVADPELYKKYKEKAWLPDTFGKTPDYVEENTWLHRRQKEISLEKAIAANAAYCALVEECDRNVGKIRTIFEKYTEREGHPNIFGYLSDHGDTAGARNMYGKETFFEDAVRVPCLLAGDGLPKGKVILENTSLMDIGPTICELAGTSYRENYVDGVSLTGLWECENPSEKKNERVIVSQYFESKGGPSRWEEKEGVKSQEQTEYCYAVMLKKGKWKYIEYHNQKPLLFNLETD</sequence>
<reference evidence="2" key="1">
    <citation type="journal article" date="2021" name="PeerJ">
        <title>Extensive microbial diversity within the chicken gut microbiome revealed by metagenomics and culture.</title>
        <authorList>
            <person name="Gilroy R."/>
            <person name="Ravi A."/>
            <person name="Getino M."/>
            <person name="Pursley I."/>
            <person name="Horton D.L."/>
            <person name="Alikhan N.F."/>
            <person name="Baker D."/>
            <person name="Gharbi K."/>
            <person name="Hall N."/>
            <person name="Watson M."/>
            <person name="Adriaenssens E.M."/>
            <person name="Foster-Nyarko E."/>
            <person name="Jarju S."/>
            <person name="Secka A."/>
            <person name="Antonio M."/>
            <person name="Oren A."/>
            <person name="Chaudhuri R.R."/>
            <person name="La Ragione R."/>
            <person name="Hildebrand F."/>
            <person name="Pallen M.J."/>
        </authorList>
    </citation>
    <scope>NUCLEOTIDE SEQUENCE</scope>
    <source>
        <strain evidence="2">1068</strain>
    </source>
</reference>
<dbReference type="PANTHER" id="PTHR46615">
    <property type="entry name" value="ARYLSULFATASE K"/>
    <property type="match status" value="1"/>
</dbReference>
<reference evidence="2" key="2">
    <citation type="submission" date="2021-04" db="EMBL/GenBank/DDBJ databases">
        <authorList>
            <person name="Gilroy R."/>
        </authorList>
    </citation>
    <scope>NUCLEOTIDE SEQUENCE</scope>
    <source>
        <strain evidence="2">1068</strain>
    </source>
</reference>
<dbReference type="InterPro" id="IPR000917">
    <property type="entry name" value="Sulfatase_N"/>
</dbReference>
<keyword evidence="2" id="KW-0378">Hydrolase</keyword>
<organism evidence="2 3">
    <name type="scientific">Candidatus Blautia pullicola</name>
    <dbReference type="NCBI Taxonomy" id="2838498"/>
    <lineage>
        <taxon>Bacteria</taxon>
        <taxon>Bacillati</taxon>
        <taxon>Bacillota</taxon>
        <taxon>Clostridia</taxon>
        <taxon>Lachnospirales</taxon>
        <taxon>Lachnospiraceae</taxon>
        <taxon>Blautia</taxon>
    </lineage>
</organism>
<dbReference type="EMBL" id="DXBG01000136">
    <property type="protein sequence ID" value="HIZ65390.1"/>
    <property type="molecule type" value="Genomic_DNA"/>
</dbReference>